<dbReference type="RefSeq" id="WP_183776081.1">
    <property type="nucleotide sequence ID" value="NZ_CAWVEG010000139.1"/>
</dbReference>
<evidence type="ECO:0008006" key="4">
    <source>
        <dbReference type="Google" id="ProtNLM"/>
    </source>
</evidence>
<feature type="transmembrane region" description="Helical" evidence="1">
    <location>
        <begin position="89"/>
        <end position="109"/>
    </location>
</feature>
<accession>A0A7W8HCE6</accession>
<evidence type="ECO:0000313" key="3">
    <source>
        <dbReference type="Proteomes" id="UP000543642"/>
    </source>
</evidence>
<evidence type="ECO:0000313" key="2">
    <source>
        <dbReference type="EMBL" id="MBB5265906.1"/>
    </source>
</evidence>
<feature type="transmembrane region" description="Helical" evidence="1">
    <location>
        <begin position="20"/>
        <end position="43"/>
    </location>
</feature>
<keyword evidence="1" id="KW-1133">Transmembrane helix</keyword>
<gene>
    <name evidence="2" type="ORF">HNP82_003057</name>
</gene>
<organism evidence="2 3">
    <name type="scientific">Catenibacillus scindens</name>
    <dbReference type="NCBI Taxonomy" id="673271"/>
    <lineage>
        <taxon>Bacteria</taxon>
        <taxon>Bacillati</taxon>
        <taxon>Bacillota</taxon>
        <taxon>Clostridia</taxon>
        <taxon>Lachnospirales</taxon>
        <taxon>Lachnospiraceae</taxon>
        <taxon>Catenibacillus</taxon>
    </lineage>
</organism>
<dbReference type="Proteomes" id="UP000543642">
    <property type="component" value="Unassembled WGS sequence"/>
</dbReference>
<sequence length="110" mass="11426">MAKQIYSFTKIEKKKTNSGVITTVIGAVTILALIGLVVAAVVMGGNVPLWMAGVGVITLIAALVGLIIARESIKDDDVFGRCLNTGKALCGVSLGLHFFIVIVGILAIVM</sequence>
<evidence type="ECO:0000256" key="1">
    <source>
        <dbReference type="SAM" id="Phobius"/>
    </source>
</evidence>
<name>A0A7W8HCE6_9FIRM</name>
<protein>
    <recommendedName>
        <fullName evidence="4">DUF4190 domain-containing protein</fullName>
    </recommendedName>
</protein>
<comment type="caution">
    <text evidence="2">The sequence shown here is derived from an EMBL/GenBank/DDBJ whole genome shotgun (WGS) entry which is preliminary data.</text>
</comment>
<feature type="transmembrane region" description="Helical" evidence="1">
    <location>
        <begin position="49"/>
        <end position="69"/>
    </location>
</feature>
<dbReference type="AlphaFoldDB" id="A0A7W8HCE6"/>
<keyword evidence="3" id="KW-1185">Reference proteome</keyword>
<keyword evidence="1" id="KW-0812">Transmembrane</keyword>
<dbReference type="EMBL" id="JACHFW010000016">
    <property type="protein sequence ID" value="MBB5265906.1"/>
    <property type="molecule type" value="Genomic_DNA"/>
</dbReference>
<proteinExistence type="predicted"/>
<reference evidence="2 3" key="1">
    <citation type="submission" date="2020-08" db="EMBL/GenBank/DDBJ databases">
        <title>Genomic Encyclopedia of Type Strains, Phase IV (KMG-IV): sequencing the most valuable type-strain genomes for metagenomic binning, comparative biology and taxonomic classification.</title>
        <authorList>
            <person name="Goeker M."/>
        </authorList>
    </citation>
    <scope>NUCLEOTIDE SEQUENCE [LARGE SCALE GENOMIC DNA]</scope>
    <source>
        <strain evidence="2 3">DSM 106146</strain>
    </source>
</reference>
<keyword evidence="1" id="KW-0472">Membrane</keyword>